<dbReference type="GO" id="GO:0003677">
    <property type="term" value="F:DNA binding"/>
    <property type="evidence" value="ECO:0007669"/>
    <property type="project" value="InterPro"/>
</dbReference>
<keyword evidence="1" id="KW-0255">Endonuclease</keyword>
<sequence length="200" mass="23875">MSDTIEIDSDERKKLTSGRVPDRKKYTYFALNNAVRYSGVNKKERLGDMQAIYDTFEEVHPNGDFEDWEQFYYNRHEGEERLEEATEDAYGMLVKIRESIKQLDKDDVRKFVEGMSLYGTYENRNPRQAVRRKLIQDVRGCEEVEEGEWLMYEGRKIRILPEGKEENSDFDGIRIFYEEKEEENTITINLKELNHQITDF</sequence>
<gene>
    <name evidence="1" type="ORF">SAMN05421752_11428</name>
</gene>
<keyword evidence="1" id="KW-0378">Hydrolase</keyword>
<dbReference type="AlphaFoldDB" id="A0A1N7GPX3"/>
<dbReference type="OrthoDB" id="195457at2157"/>
<dbReference type="InterPro" id="IPR019068">
    <property type="entry name" value="Restrct_endonuc_II_MjaI"/>
</dbReference>
<dbReference type="Pfam" id="PF09568">
    <property type="entry name" value="RE_MjaI"/>
    <property type="match status" value="1"/>
</dbReference>
<organism evidence="1 2">
    <name type="scientific">Natronorubrum thiooxidans</name>
    <dbReference type="NCBI Taxonomy" id="308853"/>
    <lineage>
        <taxon>Archaea</taxon>
        <taxon>Methanobacteriati</taxon>
        <taxon>Methanobacteriota</taxon>
        <taxon>Stenosarchaea group</taxon>
        <taxon>Halobacteria</taxon>
        <taxon>Halobacteriales</taxon>
        <taxon>Natrialbaceae</taxon>
        <taxon>Natronorubrum</taxon>
    </lineage>
</organism>
<name>A0A1N7GPX3_9EURY</name>
<keyword evidence="1" id="KW-0540">Nuclease</keyword>
<evidence type="ECO:0000313" key="1">
    <source>
        <dbReference type="EMBL" id="SIS14570.1"/>
    </source>
</evidence>
<dbReference type="GO" id="GO:0009307">
    <property type="term" value="P:DNA restriction-modification system"/>
    <property type="evidence" value="ECO:0007669"/>
    <property type="project" value="InterPro"/>
</dbReference>
<dbReference type="RefSeq" id="WP_076610307.1">
    <property type="nucleotide sequence ID" value="NZ_FTNR01000014.1"/>
</dbReference>
<dbReference type="STRING" id="308853.SAMN05421752_11428"/>
<evidence type="ECO:0000313" key="2">
    <source>
        <dbReference type="Proteomes" id="UP000185936"/>
    </source>
</evidence>
<dbReference type="GO" id="GO:0009036">
    <property type="term" value="F:type II site-specific deoxyribonuclease activity"/>
    <property type="evidence" value="ECO:0007669"/>
    <property type="project" value="InterPro"/>
</dbReference>
<proteinExistence type="predicted"/>
<reference evidence="2" key="1">
    <citation type="submission" date="2017-01" db="EMBL/GenBank/DDBJ databases">
        <authorList>
            <person name="Varghese N."/>
            <person name="Submissions S."/>
        </authorList>
    </citation>
    <scope>NUCLEOTIDE SEQUENCE [LARGE SCALE GENOMIC DNA]</scope>
    <source>
        <strain evidence="2">type strain: HArc-</strain>
    </source>
</reference>
<accession>A0A1N7GPX3</accession>
<dbReference type="EMBL" id="FTNR01000014">
    <property type="protein sequence ID" value="SIS14570.1"/>
    <property type="molecule type" value="Genomic_DNA"/>
</dbReference>
<dbReference type="Proteomes" id="UP000185936">
    <property type="component" value="Unassembled WGS sequence"/>
</dbReference>
<protein>
    <submittedName>
        <fullName evidence="1">MjaI restriction endonuclease</fullName>
    </submittedName>
</protein>
<keyword evidence="2" id="KW-1185">Reference proteome</keyword>